<comment type="caution">
    <text evidence="1">The sequence shown here is derived from an EMBL/GenBank/DDBJ whole genome shotgun (WGS) entry which is preliminary data.</text>
</comment>
<feature type="non-terminal residue" evidence="1">
    <location>
        <position position="1"/>
    </location>
</feature>
<accession>A0A6S7HBH2</accession>
<protein>
    <submittedName>
        <fullName evidence="1">Uncharacterized protein</fullName>
    </submittedName>
</protein>
<dbReference type="EMBL" id="CACRXK020003808">
    <property type="protein sequence ID" value="CAB4000320.1"/>
    <property type="molecule type" value="Genomic_DNA"/>
</dbReference>
<evidence type="ECO:0000313" key="1">
    <source>
        <dbReference type="EMBL" id="CAB4000320.1"/>
    </source>
</evidence>
<keyword evidence="2" id="KW-1185">Reference proteome</keyword>
<gene>
    <name evidence="1" type="ORF">PACLA_8A001471</name>
</gene>
<dbReference type="Proteomes" id="UP001152795">
    <property type="component" value="Unassembled WGS sequence"/>
</dbReference>
<feature type="non-terminal residue" evidence="1">
    <location>
        <position position="73"/>
    </location>
</feature>
<name>A0A6S7HBH2_PARCT</name>
<sequence length="73" mass="8080">YSKSRLSFLVDDVRATASICCFLRLLRRTLLALEPSALSISSQCCIPSTELDARSSTGRIKNFRHMAQATKSS</sequence>
<evidence type="ECO:0000313" key="2">
    <source>
        <dbReference type="Proteomes" id="UP001152795"/>
    </source>
</evidence>
<reference evidence="1" key="1">
    <citation type="submission" date="2020-04" db="EMBL/GenBank/DDBJ databases">
        <authorList>
            <person name="Alioto T."/>
            <person name="Alioto T."/>
            <person name="Gomez Garrido J."/>
        </authorList>
    </citation>
    <scope>NUCLEOTIDE SEQUENCE</scope>
    <source>
        <strain evidence="1">A484AB</strain>
    </source>
</reference>
<dbReference type="AlphaFoldDB" id="A0A6S7HBH2"/>
<organism evidence="1 2">
    <name type="scientific">Paramuricea clavata</name>
    <name type="common">Red gorgonian</name>
    <name type="synonym">Violescent sea-whip</name>
    <dbReference type="NCBI Taxonomy" id="317549"/>
    <lineage>
        <taxon>Eukaryota</taxon>
        <taxon>Metazoa</taxon>
        <taxon>Cnidaria</taxon>
        <taxon>Anthozoa</taxon>
        <taxon>Octocorallia</taxon>
        <taxon>Malacalcyonacea</taxon>
        <taxon>Plexauridae</taxon>
        <taxon>Paramuricea</taxon>
    </lineage>
</organism>
<proteinExistence type="predicted"/>